<comment type="caution">
    <text evidence="5">The sequence shown here is derived from an EMBL/GenBank/DDBJ whole genome shotgun (WGS) entry which is preliminary data.</text>
</comment>
<keyword evidence="2" id="KW-0902">Two-component regulatory system</keyword>
<dbReference type="Gene3D" id="3.40.50.2300">
    <property type="match status" value="1"/>
</dbReference>
<proteinExistence type="predicted"/>
<dbReference type="Gene3D" id="1.20.140.160">
    <property type="match status" value="1"/>
</dbReference>
<feature type="modified residue" description="4-aspartylphosphate" evidence="3">
    <location>
        <position position="184"/>
    </location>
</feature>
<dbReference type="PANTHER" id="PTHR44591">
    <property type="entry name" value="STRESS RESPONSE REGULATOR PROTEIN 1"/>
    <property type="match status" value="1"/>
</dbReference>
<dbReference type="SMART" id="SM00448">
    <property type="entry name" value="REC"/>
    <property type="match status" value="1"/>
</dbReference>
<dbReference type="Proteomes" id="UP001596116">
    <property type="component" value="Unassembled WGS sequence"/>
</dbReference>
<gene>
    <name evidence="5" type="ORF">ACFMB1_09075</name>
</gene>
<dbReference type="Pfam" id="PF00072">
    <property type="entry name" value="Response_reg"/>
    <property type="match status" value="1"/>
</dbReference>
<evidence type="ECO:0000256" key="2">
    <source>
        <dbReference type="ARBA" id="ARBA00023012"/>
    </source>
</evidence>
<protein>
    <submittedName>
        <fullName evidence="5">Response regulator</fullName>
    </submittedName>
</protein>
<evidence type="ECO:0000256" key="3">
    <source>
        <dbReference type="PROSITE-ProRule" id="PRU00169"/>
    </source>
</evidence>
<dbReference type="InterPro" id="IPR001789">
    <property type="entry name" value="Sig_transdc_resp-reg_receiver"/>
</dbReference>
<evidence type="ECO:0000313" key="5">
    <source>
        <dbReference type="EMBL" id="MFC6035692.1"/>
    </source>
</evidence>
<dbReference type="RefSeq" id="WP_379878813.1">
    <property type="nucleotide sequence ID" value="NZ_JBHPON010000001.1"/>
</dbReference>
<reference evidence="5 6" key="1">
    <citation type="submission" date="2024-09" db="EMBL/GenBank/DDBJ databases">
        <authorList>
            <person name="Zhang Z.-H."/>
        </authorList>
    </citation>
    <scope>NUCLEOTIDE SEQUENCE [LARGE SCALE GENOMIC DNA]</scope>
    <source>
        <strain evidence="5 6">HHTR114</strain>
    </source>
</reference>
<organism evidence="5 6">
    <name type="scientific">Hyphococcus aureus</name>
    <dbReference type="NCBI Taxonomy" id="2666033"/>
    <lineage>
        <taxon>Bacteria</taxon>
        <taxon>Pseudomonadati</taxon>
        <taxon>Pseudomonadota</taxon>
        <taxon>Alphaproteobacteria</taxon>
        <taxon>Parvularculales</taxon>
        <taxon>Parvularculaceae</taxon>
        <taxon>Hyphococcus</taxon>
    </lineage>
</organism>
<evidence type="ECO:0000256" key="1">
    <source>
        <dbReference type="ARBA" id="ARBA00022553"/>
    </source>
</evidence>
<evidence type="ECO:0000313" key="6">
    <source>
        <dbReference type="Proteomes" id="UP001596116"/>
    </source>
</evidence>
<dbReference type="SUPFAM" id="SSF52172">
    <property type="entry name" value="CheY-like"/>
    <property type="match status" value="1"/>
</dbReference>
<keyword evidence="6" id="KW-1185">Reference proteome</keyword>
<dbReference type="InterPro" id="IPR011006">
    <property type="entry name" value="CheY-like_superfamily"/>
</dbReference>
<dbReference type="InterPro" id="IPR050595">
    <property type="entry name" value="Bact_response_regulator"/>
</dbReference>
<feature type="domain" description="Response regulatory" evidence="4">
    <location>
        <begin position="134"/>
        <end position="247"/>
    </location>
</feature>
<dbReference type="EMBL" id="JBHPON010000001">
    <property type="protein sequence ID" value="MFC6035692.1"/>
    <property type="molecule type" value="Genomic_DNA"/>
</dbReference>
<dbReference type="PROSITE" id="PS50110">
    <property type="entry name" value="RESPONSE_REGULATORY"/>
    <property type="match status" value="1"/>
</dbReference>
<name>A0ABW1L0D9_9PROT</name>
<sequence>MFLPVSASIRQFARAVTADRLVGDELAIAVAAEANQKNVNGAPPANRVEWFRRFIIRWREVIAEDAAPKPFSNSAFIKSMGPLPSEARLVLLLSDVCGFSAREVEEILQPLSRPYEDLLSEGRAIVRSARGEKSALIVEDEPLIAADLKDVLEDMGVTVVGMARTAEQGVRQALENSPDIVLADYNLDGQKTGVDAVAAFHDAHQCPVIFITGYPDEVLKGDEVEPDFVIVKPYRPEAVQAAVAHCLDAARYAAIDADATTAGDL</sequence>
<dbReference type="PANTHER" id="PTHR44591:SF14">
    <property type="entry name" value="PROTEIN PILG"/>
    <property type="match status" value="1"/>
</dbReference>
<accession>A0ABW1L0D9</accession>
<evidence type="ECO:0000259" key="4">
    <source>
        <dbReference type="PROSITE" id="PS50110"/>
    </source>
</evidence>
<keyword evidence="1 3" id="KW-0597">Phosphoprotein</keyword>